<organism evidence="3 4">
    <name type="scientific">Thalassotalea euphylliae</name>
    <dbReference type="NCBI Taxonomy" id="1655234"/>
    <lineage>
        <taxon>Bacteria</taxon>
        <taxon>Pseudomonadati</taxon>
        <taxon>Pseudomonadota</taxon>
        <taxon>Gammaproteobacteria</taxon>
        <taxon>Alteromonadales</taxon>
        <taxon>Colwelliaceae</taxon>
        <taxon>Thalassotalea</taxon>
    </lineage>
</organism>
<dbReference type="OrthoDB" id="6228913at2"/>
<evidence type="ECO:0000256" key="2">
    <source>
        <dbReference type="SAM" id="Phobius"/>
    </source>
</evidence>
<comment type="caution">
    <text evidence="3">The sequence shown here is derived from an EMBL/GenBank/DDBJ whole genome shotgun (WGS) entry which is preliminary data.</text>
</comment>
<dbReference type="EMBL" id="QUOU01000001">
    <property type="protein sequence ID" value="REL26740.1"/>
    <property type="molecule type" value="Genomic_DNA"/>
</dbReference>
<evidence type="ECO:0000313" key="3">
    <source>
        <dbReference type="EMBL" id="REL26740.1"/>
    </source>
</evidence>
<evidence type="ECO:0000313" key="4">
    <source>
        <dbReference type="Proteomes" id="UP000256478"/>
    </source>
</evidence>
<dbReference type="Proteomes" id="UP000256478">
    <property type="component" value="Unassembled WGS sequence"/>
</dbReference>
<protein>
    <recommendedName>
        <fullName evidence="5">DUF2897 family protein</fullName>
    </recommendedName>
</protein>
<evidence type="ECO:0000256" key="1">
    <source>
        <dbReference type="SAM" id="MobiDB-lite"/>
    </source>
</evidence>
<keyword evidence="2" id="KW-1133">Transmembrane helix</keyword>
<name>A0A3E0TQX4_9GAMM</name>
<accession>A0A3E0TQX4</accession>
<sequence length="71" mass="8122">MDNHWLVILIIVVVVLFMIGNFSTVHKTAHKPLRKKGLNDLKETLPRSPKREQESGLPTFNKSTNSLPKQE</sequence>
<keyword evidence="2" id="KW-0472">Membrane</keyword>
<feature type="compositionally biased region" description="Basic and acidic residues" evidence="1">
    <location>
        <begin position="37"/>
        <end position="54"/>
    </location>
</feature>
<dbReference type="RefSeq" id="WP_116007850.1">
    <property type="nucleotide sequence ID" value="NZ_QUOU01000001.1"/>
</dbReference>
<keyword evidence="2" id="KW-0812">Transmembrane</keyword>
<reference evidence="3 4" key="1">
    <citation type="submission" date="2018-08" db="EMBL/GenBank/DDBJ databases">
        <title>Thalassotalea euphylliae genome.</title>
        <authorList>
            <person name="Summers S."/>
            <person name="Rice S.A."/>
            <person name="Freckelton M.L."/>
            <person name="Nedved B.T."/>
            <person name="Hadfield M.G."/>
        </authorList>
    </citation>
    <scope>NUCLEOTIDE SEQUENCE [LARGE SCALE GENOMIC DNA]</scope>
    <source>
        <strain evidence="3 4">H1</strain>
    </source>
</reference>
<gene>
    <name evidence="3" type="ORF">DXX93_09245</name>
</gene>
<feature type="region of interest" description="Disordered" evidence="1">
    <location>
        <begin position="33"/>
        <end position="71"/>
    </location>
</feature>
<proteinExistence type="predicted"/>
<feature type="transmembrane region" description="Helical" evidence="2">
    <location>
        <begin position="6"/>
        <end position="25"/>
    </location>
</feature>
<feature type="compositionally biased region" description="Polar residues" evidence="1">
    <location>
        <begin position="56"/>
        <end position="71"/>
    </location>
</feature>
<evidence type="ECO:0008006" key="5">
    <source>
        <dbReference type="Google" id="ProtNLM"/>
    </source>
</evidence>
<dbReference type="AlphaFoldDB" id="A0A3E0TQX4"/>